<keyword evidence="2" id="KW-0479">Metal-binding</keyword>
<dbReference type="InterPro" id="IPR002933">
    <property type="entry name" value="Peptidase_M20"/>
</dbReference>
<dbReference type="Pfam" id="PF07687">
    <property type="entry name" value="M20_dimer"/>
    <property type="match status" value="1"/>
</dbReference>
<dbReference type="OrthoDB" id="9761532at2"/>
<dbReference type="InterPro" id="IPR050072">
    <property type="entry name" value="Peptidase_M20A"/>
</dbReference>
<dbReference type="PANTHER" id="PTHR43808:SF31">
    <property type="entry name" value="N-ACETYL-L-CITRULLINE DEACETYLASE"/>
    <property type="match status" value="1"/>
</dbReference>
<dbReference type="AlphaFoldDB" id="A0A454CAB2"/>
<keyword evidence="4" id="KW-0862">Zinc</keyword>
<evidence type="ECO:0000259" key="5">
    <source>
        <dbReference type="Pfam" id="PF07687"/>
    </source>
</evidence>
<dbReference type="InterPro" id="IPR036264">
    <property type="entry name" value="Bact_exopeptidase_dim_dom"/>
</dbReference>
<gene>
    <name evidence="6" type="ORF">KN71_003135</name>
</gene>
<evidence type="ECO:0000256" key="3">
    <source>
        <dbReference type="ARBA" id="ARBA00022801"/>
    </source>
</evidence>
<dbReference type="SUPFAM" id="SSF55031">
    <property type="entry name" value="Bacterial exopeptidase dimerisation domain"/>
    <property type="match status" value="1"/>
</dbReference>
<dbReference type="PROSITE" id="PS00758">
    <property type="entry name" value="ARGE_DAPE_CPG2_1"/>
    <property type="match status" value="1"/>
</dbReference>
<organism evidence="6 7">
    <name type="scientific">Metamycoplasma hominis</name>
    <name type="common">Mycoplasma hominis</name>
    <dbReference type="NCBI Taxonomy" id="2098"/>
    <lineage>
        <taxon>Bacteria</taxon>
        <taxon>Bacillati</taxon>
        <taxon>Mycoplasmatota</taxon>
        <taxon>Mycoplasmoidales</taxon>
        <taxon>Metamycoplasmataceae</taxon>
        <taxon>Metamycoplasma</taxon>
    </lineage>
</organism>
<name>A0A454CAB2_METHO</name>
<proteinExistence type="predicted"/>
<feature type="domain" description="Peptidase M20 dimerisation" evidence="5">
    <location>
        <begin position="231"/>
        <end position="341"/>
    </location>
</feature>
<dbReference type="GO" id="GO:0006526">
    <property type="term" value="P:L-arginine biosynthetic process"/>
    <property type="evidence" value="ECO:0007669"/>
    <property type="project" value="TreeGrafter"/>
</dbReference>
<dbReference type="InterPro" id="IPR011650">
    <property type="entry name" value="Peptidase_M20_dimer"/>
</dbReference>
<dbReference type="Gene3D" id="3.30.70.360">
    <property type="match status" value="1"/>
</dbReference>
<protein>
    <submittedName>
        <fullName evidence="6">M20 family peptidase</fullName>
    </submittedName>
</protein>
<dbReference type="Proteomes" id="UP000029712">
    <property type="component" value="Chromosome"/>
</dbReference>
<reference evidence="6 7" key="1">
    <citation type="submission" date="2014-08" db="EMBL/GenBank/DDBJ databases">
        <authorList>
            <person name="Kuleshov K."/>
            <person name="Dedkov V."/>
            <person name="Markelov M."/>
            <person name="Pimkina E."/>
        </authorList>
    </citation>
    <scope>NUCLEOTIDE SEQUENCE [LARGE SCALE GENOMIC DNA]</scope>
    <source>
        <strain evidence="7">TOA</strain>
    </source>
</reference>
<evidence type="ECO:0000256" key="2">
    <source>
        <dbReference type="ARBA" id="ARBA00022723"/>
    </source>
</evidence>
<dbReference type="PANTHER" id="PTHR43808">
    <property type="entry name" value="ACETYLORNITHINE DEACETYLASE"/>
    <property type="match status" value="1"/>
</dbReference>
<dbReference type="InterPro" id="IPR001261">
    <property type="entry name" value="ArgE/DapE_CS"/>
</dbReference>
<dbReference type="RefSeq" id="WP_036438599.1">
    <property type="nucleotide sequence ID" value="NZ_CP033021.1"/>
</dbReference>
<sequence length="438" mass="49462">MKKFITYKQSKEDFDEMIKNIANICAIPSISEEDFSSEFPFGKETDNALNYALNLAKSFGFNIYKDPKNRYGFAEFGNGDKIIGILAHLDVVPAGDESQWRTSAFVPVITNESIIGRGSLDDKGPAIINLYAMKYIHDHGLLSNEWKIRIIFGISEETTMKSMKSYLADFKDPYISYTPDGEWPLIYAEKMIYVTEIHFPKVPGVELNGGDVVNQIPDSTSLVLNEKPNIIKGIGGHGSTPEKGDNAIIKAINIASKENKEFAKSKLFKFIKENLNSKSFNLSNIFKNYSDFSGELSANLGIIRTLKNEYVLTFDFRVPVSHKIDDVTKSLNDYLKDEFGNDVFSKLQGFKEPKYIEQDSPIVRILMDTYNEAMNSNEKPLAIGGGTFARLIKTCVAFGSTKYMHLMHGPNEYFTFDEIKSSLEIYINALNRLQDLEE</sequence>
<comment type="cofactor">
    <cofactor evidence="1">
        <name>Zn(2+)</name>
        <dbReference type="ChEBI" id="CHEBI:29105"/>
    </cofactor>
</comment>
<dbReference type="GO" id="GO:0046872">
    <property type="term" value="F:metal ion binding"/>
    <property type="evidence" value="ECO:0007669"/>
    <property type="project" value="UniProtKB-KW"/>
</dbReference>
<reference evidence="6 7" key="2">
    <citation type="submission" date="2018-10" db="EMBL/GenBank/DDBJ databases">
        <title>Detection and isolation of Mycoplasma hominis as a predominant microorganism from pelvic cavity of patient with salpingitis and tubo-ovarian abscess.</title>
        <authorList>
            <person name="Guschin A.E."/>
            <person name="Khayrullina G.A."/>
            <person name="Rakovskaya I.V."/>
            <person name="Shelenkov A.A."/>
            <person name="Shagin D.A."/>
        </authorList>
    </citation>
    <scope>NUCLEOTIDE SEQUENCE [LARGE SCALE GENOMIC DNA]</scope>
    <source>
        <strain evidence="7">TOA</strain>
    </source>
</reference>
<evidence type="ECO:0000256" key="4">
    <source>
        <dbReference type="ARBA" id="ARBA00022833"/>
    </source>
</evidence>
<dbReference type="EMBL" id="CP033021">
    <property type="protein sequence ID" value="AYN65662.1"/>
    <property type="molecule type" value="Genomic_DNA"/>
</dbReference>
<dbReference type="GO" id="GO:0008777">
    <property type="term" value="F:acetylornithine deacetylase activity"/>
    <property type="evidence" value="ECO:0007669"/>
    <property type="project" value="TreeGrafter"/>
</dbReference>
<evidence type="ECO:0000313" key="7">
    <source>
        <dbReference type="Proteomes" id="UP000029712"/>
    </source>
</evidence>
<evidence type="ECO:0000313" key="6">
    <source>
        <dbReference type="EMBL" id="AYN65662.1"/>
    </source>
</evidence>
<dbReference type="Pfam" id="PF01546">
    <property type="entry name" value="Peptidase_M20"/>
    <property type="match status" value="1"/>
</dbReference>
<dbReference type="SUPFAM" id="SSF53187">
    <property type="entry name" value="Zn-dependent exopeptidases"/>
    <property type="match status" value="1"/>
</dbReference>
<evidence type="ECO:0000256" key="1">
    <source>
        <dbReference type="ARBA" id="ARBA00001947"/>
    </source>
</evidence>
<accession>A0A454CAB2</accession>
<keyword evidence="3" id="KW-0378">Hydrolase</keyword>
<dbReference type="Gene3D" id="3.40.630.10">
    <property type="entry name" value="Zn peptidases"/>
    <property type="match status" value="2"/>
</dbReference>